<dbReference type="SUPFAM" id="SSF53335">
    <property type="entry name" value="S-adenosyl-L-methionine-dependent methyltransferases"/>
    <property type="match status" value="1"/>
</dbReference>
<evidence type="ECO:0000256" key="1">
    <source>
        <dbReference type="ARBA" id="ARBA00022603"/>
    </source>
</evidence>
<evidence type="ECO:0000256" key="2">
    <source>
        <dbReference type="ARBA" id="ARBA00022679"/>
    </source>
</evidence>
<dbReference type="InterPro" id="IPR016461">
    <property type="entry name" value="COMT-like"/>
</dbReference>
<dbReference type="PANTHER" id="PTHR11746">
    <property type="entry name" value="O-METHYLTRANSFERASE"/>
    <property type="match status" value="1"/>
</dbReference>
<name>A0A7N0UYK7_KALFE</name>
<evidence type="ECO:0000313" key="7">
    <source>
        <dbReference type="EnsemblPlants" id="Kaladp0092s0042.1.v1.1"/>
    </source>
</evidence>
<dbReference type="InterPro" id="IPR001077">
    <property type="entry name" value="COMT_C"/>
</dbReference>
<dbReference type="GO" id="GO:0046983">
    <property type="term" value="F:protein dimerization activity"/>
    <property type="evidence" value="ECO:0007669"/>
    <property type="project" value="InterPro"/>
</dbReference>
<evidence type="ECO:0000256" key="4">
    <source>
        <dbReference type="PIRSR" id="PIRSR005739-1"/>
    </source>
</evidence>
<dbReference type="EnsemblPlants" id="Kaladp0092s0042.1.v1.1">
    <property type="protein sequence ID" value="Kaladp0092s0042.1.v1.1"/>
    <property type="gene ID" value="Kaladp0092s0042.v1.1"/>
</dbReference>
<keyword evidence="3" id="KW-0949">S-adenosyl-L-methionine</keyword>
<dbReference type="Gene3D" id="3.40.50.150">
    <property type="entry name" value="Vaccinia Virus protein VP39"/>
    <property type="match status" value="1"/>
</dbReference>
<reference evidence="7" key="1">
    <citation type="submission" date="2021-01" db="UniProtKB">
        <authorList>
            <consortium name="EnsemblPlants"/>
        </authorList>
    </citation>
    <scope>IDENTIFICATION</scope>
</reference>
<dbReference type="PROSITE" id="PS51683">
    <property type="entry name" value="SAM_OMT_II"/>
    <property type="match status" value="1"/>
</dbReference>
<dbReference type="InterPro" id="IPR029063">
    <property type="entry name" value="SAM-dependent_MTases_sf"/>
</dbReference>
<dbReference type="GO" id="GO:0008171">
    <property type="term" value="F:O-methyltransferase activity"/>
    <property type="evidence" value="ECO:0007669"/>
    <property type="project" value="InterPro"/>
</dbReference>
<feature type="domain" description="O-methyltransferase dimerisation" evidence="6">
    <location>
        <begin position="38"/>
        <end position="122"/>
    </location>
</feature>
<protein>
    <recommendedName>
        <fullName evidence="9">O-methyltransferase</fullName>
    </recommendedName>
</protein>
<dbReference type="OMA" id="MMMTANG"/>
<keyword evidence="2" id="KW-0808">Transferase</keyword>
<proteinExistence type="predicted"/>
<sequence length="373" mass="40945">MRSNMGSTKMELDQAVRSVGAESVQEDREEALAKVEIWRYVFGFVEMAVVSCAVELGIPDLLEGRDHPVTLEDLASATGSDPQLLSRVMRFLINRRIFKEGSASSRGLPGYVQTPLSRLLAKTRGASKASFLLMMSSPTMMDPWQYLSRYLKGKVSQPFVGAHGVDFWGYGAAHREDCDLFSLAMACCARGAMPALISAYPEVLEGVRSVVDVGGSDGTALRILVEACPWIHGINFDLPHVLSNAQKIHGVEHVGGDMFVHVPNADAAFIMWVLHDWEDDDSVRILINCRQAVPPRTGKVIIVESVIAEEPDHGADKLNDAALMLDMCMMAYTNGGKERTLVEWKDILDRSGFASHSIKPIPGELRSVIVAYP</sequence>
<dbReference type="Pfam" id="PF08100">
    <property type="entry name" value="Dimerisation"/>
    <property type="match status" value="1"/>
</dbReference>
<dbReference type="Gene3D" id="1.10.10.10">
    <property type="entry name" value="Winged helix-like DNA-binding domain superfamily/Winged helix DNA-binding domain"/>
    <property type="match status" value="1"/>
</dbReference>
<dbReference type="PIRSF" id="PIRSF005739">
    <property type="entry name" value="O-mtase"/>
    <property type="match status" value="1"/>
</dbReference>
<dbReference type="InterPro" id="IPR012967">
    <property type="entry name" value="COMT_dimerisation"/>
</dbReference>
<feature type="domain" description="O-methyltransferase C-terminal" evidence="5">
    <location>
        <begin position="144"/>
        <end position="353"/>
    </location>
</feature>
<feature type="active site" description="Proton acceptor" evidence="4">
    <location>
        <position position="275"/>
    </location>
</feature>
<evidence type="ECO:0008006" key="9">
    <source>
        <dbReference type="Google" id="ProtNLM"/>
    </source>
</evidence>
<dbReference type="Pfam" id="PF00891">
    <property type="entry name" value="Methyltransf_2"/>
    <property type="match status" value="1"/>
</dbReference>
<accession>A0A7N0UYK7</accession>
<dbReference type="AlphaFoldDB" id="A0A7N0UYK7"/>
<dbReference type="GO" id="GO:0032259">
    <property type="term" value="P:methylation"/>
    <property type="evidence" value="ECO:0007669"/>
    <property type="project" value="UniProtKB-KW"/>
</dbReference>
<keyword evidence="1" id="KW-0489">Methyltransferase</keyword>
<dbReference type="Proteomes" id="UP000594263">
    <property type="component" value="Unplaced"/>
</dbReference>
<evidence type="ECO:0000259" key="6">
    <source>
        <dbReference type="Pfam" id="PF08100"/>
    </source>
</evidence>
<dbReference type="InterPro" id="IPR036390">
    <property type="entry name" value="WH_DNA-bd_sf"/>
</dbReference>
<evidence type="ECO:0000259" key="5">
    <source>
        <dbReference type="Pfam" id="PF00891"/>
    </source>
</evidence>
<dbReference type="Gramene" id="Kaladp0092s0042.1.v1.1">
    <property type="protein sequence ID" value="Kaladp0092s0042.1.v1.1"/>
    <property type="gene ID" value="Kaladp0092s0042.v1.1"/>
</dbReference>
<evidence type="ECO:0000313" key="8">
    <source>
        <dbReference type="Proteomes" id="UP000594263"/>
    </source>
</evidence>
<evidence type="ECO:0000256" key="3">
    <source>
        <dbReference type="ARBA" id="ARBA00022691"/>
    </source>
</evidence>
<dbReference type="SUPFAM" id="SSF46785">
    <property type="entry name" value="Winged helix' DNA-binding domain"/>
    <property type="match status" value="1"/>
</dbReference>
<keyword evidence="8" id="KW-1185">Reference proteome</keyword>
<organism evidence="7 8">
    <name type="scientific">Kalanchoe fedtschenkoi</name>
    <name type="common">Lavender scallops</name>
    <name type="synonym">South American air plant</name>
    <dbReference type="NCBI Taxonomy" id="63787"/>
    <lineage>
        <taxon>Eukaryota</taxon>
        <taxon>Viridiplantae</taxon>
        <taxon>Streptophyta</taxon>
        <taxon>Embryophyta</taxon>
        <taxon>Tracheophyta</taxon>
        <taxon>Spermatophyta</taxon>
        <taxon>Magnoliopsida</taxon>
        <taxon>eudicotyledons</taxon>
        <taxon>Gunneridae</taxon>
        <taxon>Pentapetalae</taxon>
        <taxon>Saxifragales</taxon>
        <taxon>Crassulaceae</taxon>
        <taxon>Kalanchoe</taxon>
    </lineage>
</organism>
<dbReference type="InterPro" id="IPR036388">
    <property type="entry name" value="WH-like_DNA-bd_sf"/>
</dbReference>